<evidence type="ECO:0000313" key="4">
    <source>
        <dbReference type="EMBL" id="TDG39856.1"/>
    </source>
</evidence>
<dbReference type="SMART" id="SM00494">
    <property type="entry name" value="ChtBD2"/>
    <property type="match status" value="2"/>
</dbReference>
<feature type="compositionally biased region" description="Low complexity" evidence="1">
    <location>
        <begin position="125"/>
        <end position="138"/>
    </location>
</feature>
<feature type="signal peptide" evidence="2">
    <location>
        <begin position="1"/>
        <end position="31"/>
    </location>
</feature>
<gene>
    <name evidence="4" type="ORF">AWZ03_013722</name>
</gene>
<evidence type="ECO:0000256" key="1">
    <source>
        <dbReference type="SAM" id="MobiDB-lite"/>
    </source>
</evidence>
<feature type="chain" id="PRO_5019770863" description="Chitin-binding type-2 domain-containing protein" evidence="2">
    <location>
        <begin position="32"/>
        <end position="420"/>
    </location>
</feature>
<dbReference type="SUPFAM" id="SSF57625">
    <property type="entry name" value="Invertebrate chitin-binding proteins"/>
    <property type="match status" value="1"/>
</dbReference>
<dbReference type="InterPro" id="IPR036508">
    <property type="entry name" value="Chitin-bd_dom_sf"/>
</dbReference>
<dbReference type="OMA" id="HKFIVRC"/>
<feature type="compositionally biased region" description="Low complexity" evidence="1">
    <location>
        <begin position="92"/>
        <end position="103"/>
    </location>
</feature>
<dbReference type="STRING" id="7232.A0A484ATT0"/>
<feature type="region of interest" description="Disordered" evidence="1">
    <location>
        <begin position="85"/>
        <end position="219"/>
    </location>
</feature>
<sequence>MTARHGFFSTATAVLLLCAALLLTKSCGVQALSGAGSGDLAWSETTTVAEGSGWEETIITTAQPDESTVQEEVTTDAIEELDTTTTAADNSAEGGVETTTAAAEDAETTLSPSEPEVETTVAPNEESSTSSPSEQQPTDGPSGEPSTVEPTTGGPSEESSTAGPSEQPSTASPIESSSSASPSPSEQPSTSSPSEEQPTTPEEESSATTIAPTPPAPPAFKCETPGVFAHSSGDCQRFHKCVQNAPLGALNEYELVCPPLMAFSPEYGRCVRDVSACDSDAFVCTSPGRFAGIDSSYYYNCVVSLRGGYHKYIVRCSPGQRFEPLMGRCWRYDWTVYQPGQAYEAEDLAAIKREQKELKTEEKLRKKAEKLKAKELLKQQKLAEKLAKKAAKEKAKQEAKANKPVSIESVESPEVPSIEE</sequence>
<dbReference type="OrthoDB" id="6020543at2759"/>
<dbReference type="GO" id="GO:0005576">
    <property type="term" value="C:extracellular region"/>
    <property type="evidence" value="ECO:0007669"/>
    <property type="project" value="InterPro"/>
</dbReference>
<feature type="region of interest" description="Disordered" evidence="1">
    <location>
        <begin position="393"/>
        <end position="420"/>
    </location>
</feature>
<protein>
    <recommendedName>
        <fullName evidence="3">Chitin-binding type-2 domain-containing protein</fullName>
    </recommendedName>
</protein>
<comment type="caution">
    <text evidence="4">The sequence shown here is derived from an EMBL/GenBank/DDBJ whole genome shotgun (WGS) entry which is preliminary data.</text>
</comment>
<evidence type="ECO:0000256" key="2">
    <source>
        <dbReference type="SAM" id="SignalP"/>
    </source>
</evidence>
<feature type="domain" description="Chitin-binding type-2" evidence="3">
    <location>
        <begin position="219"/>
        <end position="279"/>
    </location>
</feature>
<accession>A0A484ATT0</accession>
<feature type="compositionally biased region" description="Low complexity" evidence="1">
    <location>
        <begin position="404"/>
        <end position="420"/>
    </location>
</feature>
<evidence type="ECO:0000313" key="5">
    <source>
        <dbReference type="Proteomes" id="UP000295192"/>
    </source>
</evidence>
<organism evidence="4 5">
    <name type="scientific">Drosophila navojoa</name>
    <name type="common">Fruit fly</name>
    <dbReference type="NCBI Taxonomy" id="7232"/>
    <lineage>
        <taxon>Eukaryota</taxon>
        <taxon>Metazoa</taxon>
        <taxon>Ecdysozoa</taxon>
        <taxon>Arthropoda</taxon>
        <taxon>Hexapoda</taxon>
        <taxon>Insecta</taxon>
        <taxon>Pterygota</taxon>
        <taxon>Neoptera</taxon>
        <taxon>Endopterygota</taxon>
        <taxon>Diptera</taxon>
        <taxon>Brachycera</taxon>
        <taxon>Muscomorpha</taxon>
        <taxon>Ephydroidea</taxon>
        <taxon>Drosophilidae</taxon>
        <taxon>Drosophila</taxon>
    </lineage>
</organism>
<feature type="compositionally biased region" description="Polar residues" evidence="1">
    <location>
        <begin position="144"/>
        <end position="167"/>
    </location>
</feature>
<dbReference type="AlphaFoldDB" id="A0A484ATT0"/>
<reference evidence="4 5" key="1">
    <citation type="journal article" date="2019" name="J. Hered.">
        <title>An Improved Genome Assembly for Drosophila navojoa, the Basal Species in the mojavensis Cluster.</title>
        <authorList>
            <person name="Vanderlinde T."/>
            <person name="Dupim E.G."/>
            <person name="Nazario-Yepiz N.O."/>
            <person name="Carvalho A.B."/>
        </authorList>
    </citation>
    <scope>NUCLEOTIDE SEQUENCE [LARGE SCALE GENOMIC DNA]</scope>
    <source>
        <strain evidence="4">Navoj_Jal97</strain>
        <tissue evidence="4">Whole organism</tissue>
    </source>
</reference>
<dbReference type="InterPro" id="IPR002557">
    <property type="entry name" value="Chitin-bd_dom"/>
</dbReference>
<keyword evidence="2" id="KW-0732">Signal</keyword>
<name>A0A484ATT0_DRONA</name>
<dbReference type="Gene3D" id="2.170.140.10">
    <property type="entry name" value="Chitin binding domain"/>
    <property type="match status" value="1"/>
</dbReference>
<keyword evidence="5" id="KW-1185">Reference proteome</keyword>
<feature type="compositionally biased region" description="Low complexity" evidence="1">
    <location>
        <begin position="168"/>
        <end position="211"/>
    </location>
</feature>
<dbReference type="PROSITE" id="PS50940">
    <property type="entry name" value="CHIT_BIND_II"/>
    <property type="match status" value="1"/>
</dbReference>
<evidence type="ECO:0000259" key="3">
    <source>
        <dbReference type="PROSITE" id="PS50940"/>
    </source>
</evidence>
<dbReference type="EMBL" id="LSRL02000785">
    <property type="protein sequence ID" value="TDG39856.1"/>
    <property type="molecule type" value="Genomic_DNA"/>
</dbReference>
<proteinExistence type="predicted"/>
<dbReference type="Pfam" id="PF01607">
    <property type="entry name" value="CBM_14"/>
    <property type="match status" value="1"/>
</dbReference>
<dbReference type="GO" id="GO:0008061">
    <property type="term" value="F:chitin binding"/>
    <property type="evidence" value="ECO:0007669"/>
    <property type="project" value="InterPro"/>
</dbReference>
<dbReference type="Proteomes" id="UP000295192">
    <property type="component" value="Unassembled WGS sequence"/>
</dbReference>